<dbReference type="InterPro" id="IPR010920">
    <property type="entry name" value="LSM_dom_sf"/>
</dbReference>
<dbReference type="InterPro" id="IPR039267">
    <property type="entry name" value="Lsm11"/>
</dbReference>
<evidence type="ECO:0000313" key="2">
    <source>
        <dbReference type="Proteomes" id="UP000286415"/>
    </source>
</evidence>
<gene>
    <name evidence="1" type="ORF">CSKR_111078</name>
</gene>
<evidence type="ECO:0000313" key="1">
    <source>
        <dbReference type="EMBL" id="KAG5454776.1"/>
    </source>
</evidence>
<dbReference type="GO" id="GO:0005683">
    <property type="term" value="C:U7 snRNP"/>
    <property type="evidence" value="ECO:0007669"/>
    <property type="project" value="TreeGrafter"/>
</dbReference>
<protein>
    <submittedName>
        <fullName evidence="1">Uncharacterized protein</fullName>
    </submittedName>
</protein>
<reference evidence="1 2" key="1">
    <citation type="journal article" date="2018" name="Biotechnol. Adv.">
        <title>Improved genomic resources and new bioinformatic workflow for the carcinogenic parasite Clonorchis sinensis: Biotechnological implications.</title>
        <authorList>
            <person name="Wang D."/>
            <person name="Korhonen P.K."/>
            <person name="Gasser R.B."/>
            <person name="Young N.D."/>
        </authorList>
    </citation>
    <scope>NUCLEOTIDE SEQUENCE [LARGE SCALE GENOMIC DNA]</scope>
    <source>
        <strain evidence="1">Cs-k2</strain>
    </source>
</reference>
<dbReference type="Gene3D" id="2.30.30.100">
    <property type="match status" value="1"/>
</dbReference>
<comment type="caution">
    <text evidence="1">The sequence shown here is derived from an EMBL/GenBank/DDBJ whole genome shotgun (WGS) entry which is preliminary data.</text>
</comment>
<dbReference type="GO" id="GO:0006398">
    <property type="term" value="P:mRNA 3'-end processing by stem-loop binding and cleavage"/>
    <property type="evidence" value="ECO:0007669"/>
    <property type="project" value="TreeGrafter"/>
</dbReference>
<dbReference type="GO" id="GO:0071209">
    <property type="term" value="F:U7 snRNA binding"/>
    <property type="evidence" value="ECO:0007669"/>
    <property type="project" value="InterPro"/>
</dbReference>
<dbReference type="SUPFAM" id="SSF50182">
    <property type="entry name" value="Sm-like ribonucleoproteins"/>
    <property type="match status" value="1"/>
</dbReference>
<dbReference type="Pfam" id="PF01423">
    <property type="entry name" value="LSM"/>
    <property type="match status" value="1"/>
</dbReference>
<sequence>MEEDQLKNDVPMKQGSTGKRTILQYWKSHDPSSVSACQRRIGRGAENRAVGPMARLWRAMKNTEPVLVMTRGLREPRASLTGNLVAFDRYWNLVLSNTTEYSVSLNNSALSGHGRPGRSMRRRRQRRARLFRQMEAMSQPVPLFCNNGVDINELSKPSDDEPMEIGTLLSLTDLPDDALVWGWDPSTSYKAPTVQPAPSVPLVVASHQSAPSTVPSPVVGNKRDAATQPGGIAGSTKGSRWIPSLAHLIERSISNSNVNNPHKTSGIQTPVEASRSNNSKLSVGHQRGQLFIRGANIISVIFLSDSPLFCEKSTD</sequence>
<dbReference type="EMBL" id="NIRI02000005">
    <property type="protein sequence ID" value="KAG5454776.1"/>
    <property type="molecule type" value="Genomic_DNA"/>
</dbReference>
<name>A0A8T1N0T0_CLOSI</name>
<dbReference type="PANTHER" id="PTHR21415:SF1">
    <property type="entry name" value="U7 SNRNA-ASSOCIATED SM-LIKE PROTEIN LSM11"/>
    <property type="match status" value="1"/>
</dbReference>
<reference evidence="1 2" key="2">
    <citation type="journal article" date="2021" name="Genomics">
        <title>High-quality reference genome for Clonorchis sinensis.</title>
        <authorList>
            <person name="Young N.D."/>
            <person name="Stroehlein A.J."/>
            <person name="Kinkar L."/>
            <person name="Wang T."/>
            <person name="Sohn W.M."/>
            <person name="Chang B.C.H."/>
            <person name="Kaur P."/>
            <person name="Weisz D."/>
            <person name="Dudchenko O."/>
            <person name="Aiden E.L."/>
            <person name="Korhonen P.K."/>
            <person name="Gasser R.B."/>
        </authorList>
    </citation>
    <scope>NUCLEOTIDE SEQUENCE [LARGE SCALE GENOMIC DNA]</scope>
    <source>
        <strain evidence="1">Cs-k2</strain>
    </source>
</reference>
<keyword evidence="2" id="KW-1185">Reference proteome</keyword>
<organism evidence="1 2">
    <name type="scientific">Clonorchis sinensis</name>
    <name type="common">Chinese liver fluke</name>
    <dbReference type="NCBI Taxonomy" id="79923"/>
    <lineage>
        <taxon>Eukaryota</taxon>
        <taxon>Metazoa</taxon>
        <taxon>Spiralia</taxon>
        <taxon>Lophotrochozoa</taxon>
        <taxon>Platyhelminthes</taxon>
        <taxon>Trematoda</taxon>
        <taxon>Digenea</taxon>
        <taxon>Opisthorchiida</taxon>
        <taxon>Opisthorchiata</taxon>
        <taxon>Opisthorchiidae</taxon>
        <taxon>Clonorchis</taxon>
    </lineage>
</organism>
<proteinExistence type="predicted"/>
<dbReference type="InterPro" id="IPR001163">
    <property type="entry name" value="Sm_dom_euk/arc"/>
</dbReference>
<dbReference type="Proteomes" id="UP000286415">
    <property type="component" value="Unassembled WGS sequence"/>
</dbReference>
<dbReference type="PANTHER" id="PTHR21415">
    <property type="entry name" value="U7 SNRNA-ASSOCIATED SM-LIKE PROTEIN LSM11"/>
    <property type="match status" value="1"/>
</dbReference>
<dbReference type="OrthoDB" id="10002367at2759"/>
<accession>A0A8T1N0T0</accession>